<dbReference type="EMBL" id="VSSQ01055044">
    <property type="protein sequence ID" value="MPN08947.1"/>
    <property type="molecule type" value="Genomic_DNA"/>
</dbReference>
<keyword evidence="1" id="KW-0596">Phosphopantetheine</keyword>
<sequence length="75" mass="8174">MFEKIRDLMVDTLSCDLDSITPSARLAEDLDIDSLDAVELNMAIEEAMNITIPDGELMNLKTVGDIVAYLEANAG</sequence>
<dbReference type="PANTHER" id="PTHR20863">
    <property type="entry name" value="ACYL CARRIER PROTEIN"/>
    <property type="match status" value="1"/>
</dbReference>
<proteinExistence type="inferred from homology"/>
<evidence type="ECO:0000256" key="2">
    <source>
        <dbReference type="ARBA" id="ARBA00022553"/>
    </source>
</evidence>
<accession>A0A645F453</accession>
<dbReference type="AlphaFoldDB" id="A0A645F453"/>
<dbReference type="NCBIfam" id="NF002148">
    <property type="entry name" value="PRK00982.1-2"/>
    <property type="match status" value="1"/>
</dbReference>
<comment type="caution">
    <text evidence="4">The sequence shown here is derived from an EMBL/GenBank/DDBJ whole genome shotgun (WGS) entry which is preliminary data.</text>
</comment>
<dbReference type="PROSITE" id="PS50075">
    <property type="entry name" value="CARRIER"/>
    <property type="match status" value="1"/>
</dbReference>
<evidence type="ECO:0000256" key="1">
    <source>
        <dbReference type="ARBA" id="ARBA00022450"/>
    </source>
</evidence>
<dbReference type="GO" id="GO:0016020">
    <property type="term" value="C:membrane"/>
    <property type="evidence" value="ECO:0007669"/>
    <property type="project" value="GOC"/>
</dbReference>
<dbReference type="GO" id="GO:0009245">
    <property type="term" value="P:lipid A biosynthetic process"/>
    <property type="evidence" value="ECO:0007669"/>
    <property type="project" value="TreeGrafter"/>
</dbReference>
<dbReference type="InterPro" id="IPR009081">
    <property type="entry name" value="PP-bd_ACP"/>
</dbReference>
<evidence type="ECO:0000259" key="3">
    <source>
        <dbReference type="PROSITE" id="PS50075"/>
    </source>
</evidence>
<dbReference type="SUPFAM" id="SSF47336">
    <property type="entry name" value="ACP-like"/>
    <property type="match status" value="1"/>
</dbReference>
<reference evidence="4" key="1">
    <citation type="submission" date="2019-08" db="EMBL/GenBank/DDBJ databases">
        <authorList>
            <person name="Kucharzyk K."/>
            <person name="Murdoch R.W."/>
            <person name="Higgins S."/>
            <person name="Loffler F."/>
        </authorList>
    </citation>
    <scope>NUCLEOTIDE SEQUENCE</scope>
</reference>
<organism evidence="4">
    <name type="scientific">bioreactor metagenome</name>
    <dbReference type="NCBI Taxonomy" id="1076179"/>
    <lineage>
        <taxon>unclassified sequences</taxon>
        <taxon>metagenomes</taxon>
        <taxon>ecological metagenomes</taxon>
    </lineage>
</organism>
<feature type="domain" description="Carrier" evidence="3">
    <location>
        <begin position="1"/>
        <end position="74"/>
    </location>
</feature>
<dbReference type="Pfam" id="PF00550">
    <property type="entry name" value="PP-binding"/>
    <property type="match status" value="1"/>
</dbReference>
<dbReference type="GO" id="GO:0005829">
    <property type="term" value="C:cytosol"/>
    <property type="evidence" value="ECO:0007669"/>
    <property type="project" value="TreeGrafter"/>
</dbReference>
<dbReference type="NCBIfam" id="NF002150">
    <property type="entry name" value="PRK00982.1-4"/>
    <property type="match status" value="1"/>
</dbReference>
<dbReference type="PANTHER" id="PTHR20863:SF76">
    <property type="entry name" value="CARRIER DOMAIN-CONTAINING PROTEIN"/>
    <property type="match status" value="1"/>
</dbReference>
<dbReference type="NCBIfam" id="TIGR00517">
    <property type="entry name" value="acyl_carrier"/>
    <property type="match status" value="1"/>
</dbReference>
<dbReference type="HAMAP" id="MF_01217">
    <property type="entry name" value="Acyl_carrier"/>
    <property type="match status" value="1"/>
</dbReference>
<dbReference type="GO" id="GO:0000035">
    <property type="term" value="F:acyl binding"/>
    <property type="evidence" value="ECO:0007669"/>
    <property type="project" value="TreeGrafter"/>
</dbReference>
<keyword evidence="2" id="KW-0597">Phosphoprotein</keyword>
<dbReference type="InterPro" id="IPR036736">
    <property type="entry name" value="ACP-like_sf"/>
</dbReference>
<gene>
    <name evidence="4" type="primary">acpP_70</name>
    <name evidence="4" type="ORF">SDC9_156235</name>
</gene>
<dbReference type="InterPro" id="IPR003231">
    <property type="entry name" value="ACP"/>
</dbReference>
<protein>
    <submittedName>
        <fullName evidence="4">Acyl carrier protein</fullName>
    </submittedName>
</protein>
<dbReference type="GO" id="GO:0000036">
    <property type="term" value="F:acyl carrier activity"/>
    <property type="evidence" value="ECO:0007669"/>
    <property type="project" value="TreeGrafter"/>
</dbReference>
<name>A0A645F453_9ZZZZ</name>
<evidence type="ECO:0000313" key="4">
    <source>
        <dbReference type="EMBL" id="MPN08947.1"/>
    </source>
</evidence>
<dbReference type="Gene3D" id="1.10.1200.10">
    <property type="entry name" value="ACP-like"/>
    <property type="match status" value="1"/>
</dbReference>